<name>A0AB38UVY3_9MYCO</name>
<reference evidence="1 2" key="1">
    <citation type="submission" date="2018-09" db="EMBL/GenBank/DDBJ databases">
        <authorList>
            <person name="Tagini F."/>
        </authorList>
    </citation>
    <scope>NUCLEOTIDE SEQUENCE [LARGE SCALE GENOMIC DNA]</scope>
    <source>
        <strain evidence="1 2">MK42</strain>
    </source>
</reference>
<proteinExistence type="predicted"/>
<sequence length="146" mass="15401">MNTITRHPDPTPPPGAEPDIWEADGHRDVYASVGCVFASSDLLACPLVTAKARQDRAGVLEQICVEVDAPAADLTPEQARELAAHLLHAAGIVDRWAGNTNAAGRLDAAKIVVLQAYLAVRELPGNGGDYLRSALDSIADAEAVLR</sequence>
<organism evidence="1 2">
    <name type="scientific">Mycobacterium persicum</name>
    <dbReference type="NCBI Taxonomy" id="1487726"/>
    <lineage>
        <taxon>Bacteria</taxon>
        <taxon>Bacillati</taxon>
        <taxon>Actinomycetota</taxon>
        <taxon>Actinomycetes</taxon>
        <taxon>Mycobacteriales</taxon>
        <taxon>Mycobacteriaceae</taxon>
        <taxon>Mycobacterium</taxon>
    </lineage>
</organism>
<evidence type="ECO:0008006" key="3">
    <source>
        <dbReference type="Google" id="ProtNLM"/>
    </source>
</evidence>
<accession>A0AB38UVY3</accession>
<comment type="caution">
    <text evidence="1">The sequence shown here is derived from an EMBL/GenBank/DDBJ whole genome shotgun (WGS) entry which is preliminary data.</text>
</comment>
<dbReference type="AlphaFoldDB" id="A0AB38UVY3"/>
<evidence type="ECO:0000313" key="2">
    <source>
        <dbReference type="Proteomes" id="UP000279331"/>
    </source>
</evidence>
<evidence type="ECO:0000313" key="1">
    <source>
        <dbReference type="EMBL" id="VAZ84892.1"/>
    </source>
</evidence>
<dbReference type="Proteomes" id="UP000279331">
    <property type="component" value="Unassembled WGS sequence"/>
</dbReference>
<protein>
    <recommendedName>
        <fullName evidence="3">ESX-1 secretion-associated protein EspK</fullName>
    </recommendedName>
</protein>
<dbReference type="EMBL" id="UPHL01000104">
    <property type="protein sequence ID" value="VAZ84892.1"/>
    <property type="molecule type" value="Genomic_DNA"/>
</dbReference>
<gene>
    <name evidence="1" type="ORF">LAUMK42_03720</name>
</gene>
<dbReference type="RefSeq" id="WP_122511636.1">
    <property type="nucleotide sequence ID" value="NZ_MWKV01000001.1"/>
</dbReference>